<evidence type="ECO:0000313" key="6">
    <source>
        <dbReference type="Proteomes" id="UP000436429"/>
    </source>
</evidence>
<dbReference type="EMBL" id="PPUQ01000014">
    <property type="protein sequence ID" value="RDC37098.1"/>
    <property type="molecule type" value="Genomic_DNA"/>
</dbReference>
<sequence length="63" mass="7258">MRCLVDAEGWVRCPVCGAKTRTKVRADTHLVRFPLYCPKCHRETVVDRRPEGEARRSDARTTT</sequence>
<evidence type="ECO:0000313" key="5">
    <source>
        <dbReference type="Proteomes" id="UP000253915"/>
    </source>
</evidence>
<accession>A0A369NPT7</accession>
<dbReference type="GeneID" id="69510228"/>
<evidence type="ECO:0000313" key="2">
    <source>
        <dbReference type="EMBL" id="RDB81735.1"/>
    </source>
</evidence>
<evidence type="ECO:0000313" key="4">
    <source>
        <dbReference type="Proteomes" id="UP000253857"/>
    </source>
</evidence>
<evidence type="ECO:0000313" key="1">
    <source>
        <dbReference type="EMBL" id="MVN34273.1"/>
    </source>
</evidence>
<protein>
    <recommendedName>
        <fullName evidence="7">Conjugal transfer protein</fullName>
    </recommendedName>
</protein>
<reference evidence="1 6" key="2">
    <citation type="submission" date="2019-11" db="EMBL/GenBank/DDBJ databases">
        <title>Whole genome shotgun sequencing (WGS) data from Adlercreutzia equolifaciens ResAG-91, Eggerthella lenta MRI-F36, MRI-F37, MRI-F40, ResAG-49, ResAG-88, ResAG-121, ResAG-145, and Gordonibacter sp. ResAG-5, ResAG-26, ResAG-43, ResAG-50, ResAG-59.</title>
        <authorList>
            <person name="Stoll D.A."/>
            <person name="Danylec N."/>
            <person name="Franz C.M.A.P."/>
            <person name="Huch M."/>
        </authorList>
    </citation>
    <scope>NUCLEOTIDE SEQUENCE [LARGE SCALE GENOMIC DNA]</scope>
    <source>
        <strain evidence="1 6">ResAG-88</strain>
    </source>
</reference>
<name>A0A369NPT7_EGGLN</name>
<dbReference type="RefSeq" id="WP_057385171.1">
    <property type="nucleotide sequence ID" value="NZ_AP025575.1"/>
</dbReference>
<dbReference type="AlphaFoldDB" id="A0A369NPT7"/>
<dbReference type="Pfam" id="PF14205">
    <property type="entry name" value="Cys_rich_KTR"/>
    <property type="match status" value="1"/>
</dbReference>
<gene>
    <name evidence="3" type="ORF">C1853_10510</name>
    <name evidence="2" type="ORF">C1871_14225</name>
    <name evidence="1" type="ORF">GO726_14045</name>
</gene>
<proteinExistence type="predicted"/>
<dbReference type="Proteomes" id="UP000253857">
    <property type="component" value="Unassembled WGS sequence"/>
</dbReference>
<dbReference type="EMBL" id="WPOM01000046">
    <property type="protein sequence ID" value="MVN34273.1"/>
    <property type="molecule type" value="Genomic_DNA"/>
</dbReference>
<dbReference type="InterPro" id="IPR025957">
    <property type="entry name" value="Cys_rich_KTR"/>
</dbReference>
<organism evidence="1 6">
    <name type="scientific">Eggerthella lenta</name>
    <name type="common">Eubacterium lentum</name>
    <dbReference type="NCBI Taxonomy" id="84112"/>
    <lineage>
        <taxon>Bacteria</taxon>
        <taxon>Bacillati</taxon>
        <taxon>Actinomycetota</taxon>
        <taxon>Coriobacteriia</taxon>
        <taxon>Eggerthellales</taxon>
        <taxon>Eggerthellaceae</taxon>
        <taxon>Eggerthella</taxon>
    </lineage>
</organism>
<comment type="caution">
    <text evidence="1">The sequence shown here is derived from an EMBL/GenBank/DDBJ whole genome shotgun (WGS) entry which is preliminary data.</text>
</comment>
<dbReference type="Proteomes" id="UP000436429">
    <property type="component" value="Unassembled WGS sequence"/>
</dbReference>
<dbReference type="EMBL" id="PPTY01000041">
    <property type="protein sequence ID" value="RDB81735.1"/>
    <property type="molecule type" value="Genomic_DNA"/>
</dbReference>
<evidence type="ECO:0008006" key="7">
    <source>
        <dbReference type="Google" id="ProtNLM"/>
    </source>
</evidence>
<reference evidence="4 5" key="1">
    <citation type="journal article" date="2018" name="Elife">
        <title>Discovery and characterization of a prevalent human gut bacterial enzyme sufficient for the inactivation of a family of plant toxins.</title>
        <authorList>
            <person name="Koppel N."/>
            <person name="Bisanz J.E."/>
            <person name="Pandelia M.E."/>
            <person name="Turnbaugh P.J."/>
            <person name="Balskus E.P."/>
        </authorList>
    </citation>
    <scope>NUCLEOTIDE SEQUENCE [LARGE SCALE GENOMIC DNA]</scope>
    <source>
        <strain evidence="3 5">16A</strain>
        <strain evidence="2 4">FAA1-1-60AUCSF</strain>
    </source>
</reference>
<dbReference type="Proteomes" id="UP000253915">
    <property type="component" value="Unassembled WGS sequence"/>
</dbReference>
<evidence type="ECO:0000313" key="3">
    <source>
        <dbReference type="EMBL" id="RDC37098.1"/>
    </source>
</evidence>